<dbReference type="Proteomes" id="UP000234456">
    <property type="component" value="Unassembled WGS sequence"/>
</dbReference>
<evidence type="ECO:0000313" key="2">
    <source>
        <dbReference type="Proteomes" id="UP000234456"/>
    </source>
</evidence>
<proteinExistence type="predicted"/>
<reference evidence="1 2" key="1">
    <citation type="submission" date="2017-12" db="EMBL/GenBank/DDBJ databases">
        <title>Draft genome sequence of Ralstonia pickettii 52.</title>
        <authorList>
            <person name="Zheng B."/>
        </authorList>
    </citation>
    <scope>NUCLEOTIDE SEQUENCE [LARGE SCALE GENOMIC DNA]</scope>
    <source>
        <strain evidence="1 2">52</strain>
    </source>
</reference>
<sequence>MKVFKVRDKTTGLFSKGGISKRFDEKGKIWHTVGTVRGHLAMFQDKDYRTRTSVYPPRVKNLEVVEFELVEVAKHEVEDFHPPKY</sequence>
<comment type="caution">
    <text evidence="1">The sequence shown here is derived from an EMBL/GenBank/DDBJ whole genome shotgun (WGS) entry which is preliminary data.</text>
</comment>
<evidence type="ECO:0000313" key="1">
    <source>
        <dbReference type="EMBL" id="PLC44510.1"/>
    </source>
</evidence>
<name>A0A2N4TXT5_RALPI</name>
<dbReference type="EMBL" id="PKQE01000001">
    <property type="protein sequence ID" value="PLC44510.1"/>
    <property type="molecule type" value="Genomic_DNA"/>
</dbReference>
<protein>
    <submittedName>
        <fullName evidence="1">Uncharacterized protein</fullName>
    </submittedName>
</protein>
<dbReference type="AlphaFoldDB" id="A0A2N4TXT5"/>
<dbReference type="RefSeq" id="WP_102064921.1">
    <property type="nucleotide sequence ID" value="NZ_PKQE01000001.1"/>
</dbReference>
<gene>
    <name evidence="1" type="ORF">C0Q88_07470</name>
</gene>
<accession>A0A2N4TXT5</accession>
<organism evidence="1 2">
    <name type="scientific">Ralstonia pickettii</name>
    <name type="common">Burkholderia pickettii</name>
    <dbReference type="NCBI Taxonomy" id="329"/>
    <lineage>
        <taxon>Bacteria</taxon>
        <taxon>Pseudomonadati</taxon>
        <taxon>Pseudomonadota</taxon>
        <taxon>Betaproteobacteria</taxon>
        <taxon>Burkholderiales</taxon>
        <taxon>Burkholderiaceae</taxon>
        <taxon>Ralstonia</taxon>
    </lineage>
</organism>